<name>A0ABV7WYE8_9HYPH</name>
<dbReference type="InterPro" id="IPR006431">
    <property type="entry name" value="Phage_tape_meas_C"/>
</dbReference>
<reference evidence="3" key="1">
    <citation type="journal article" date="2019" name="Int. J. Syst. Evol. Microbiol.">
        <title>The Global Catalogue of Microorganisms (GCM) 10K type strain sequencing project: providing services to taxonomists for standard genome sequencing and annotation.</title>
        <authorList>
            <consortium name="The Broad Institute Genomics Platform"/>
            <consortium name="The Broad Institute Genome Sequencing Center for Infectious Disease"/>
            <person name="Wu L."/>
            <person name="Ma J."/>
        </authorList>
    </citation>
    <scope>NUCLEOTIDE SEQUENCE [LARGE SCALE GENOMIC DNA]</scope>
    <source>
        <strain evidence="3">KCTC 42281</strain>
    </source>
</reference>
<dbReference type="EMBL" id="JBHRYD010000001">
    <property type="protein sequence ID" value="MFC3704306.1"/>
    <property type="molecule type" value="Genomic_DNA"/>
</dbReference>
<dbReference type="RefSeq" id="WP_380095774.1">
    <property type="nucleotide sequence ID" value="NZ_JBHRYD010000001.1"/>
</dbReference>
<organism evidence="2 3">
    <name type="scientific">Devosia honganensis</name>
    <dbReference type="NCBI Taxonomy" id="1610527"/>
    <lineage>
        <taxon>Bacteria</taxon>
        <taxon>Pseudomonadati</taxon>
        <taxon>Pseudomonadota</taxon>
        <taxon>Alphaproteobacteria</taxon>
        <taxon>Hyphomicrobiales</taxon>
        <taxon>Devosiaceae</taxon>
        <taxon>Devosia</taxon>
    </lineage>
</organism>
<protein>
    <submittedName>
        <fullName evidence="2">Phage tail tape measure C-terminal domain-containing protein</fullName>
    </submittedName>
</protein>
<evidence type="ECO:0000313" key="2">
    <source>
        <dbReference type="EMBL" id="MFC3704306.1"/>
    </source>
</evidence>
<sequence>MAEKRVSVRLAAVGGRQVRAELEGVGEAGSRGFGRLSREMEAANARLAAAAAVGAAAAAGVAMIRSGLQTVDAQAKLAQSLGTTVASIQTLERAGELAGVSMSGIEQATKDLTRRLSQAAAGTGPAADALDRLGLSASELIALPLDQRVGAINAAIENFVPAAERAAVAGQLFGEEGSIAMSRIDTATLRQATEDVLAFGVVVSEQDADQIERTNDAISRLGLIWRGLSNQLAVAAAPALEAVADAIAVVASRTGPLGIAIRGLFDNIGRLTTYTATFAAFLGGRWVAGLAAAALSVRGLATALVVLRGALIRTGIGALIVGAGELIYQFTQLAQGAGGFGNAMALLGDVASEVWDRIKLGGESLSLSLQSVWASIRAGWLSALQKIQKTWADFLHAVARGLDGIPGMESTMLGVYGAAVSAGSAFYETAGAAAEASAEADRLAASARAAANAAVAPLSSIEALRQALSRASEPDSSALTDATDAAERFESALGDAGRAATEAGAAAGTAAAAAKPDTESAVTGWQAVTAALSDYASKARETGGDIGQSLVSAFQSAENAVGEFVKTGKLNFTDLVTSLIADLAKLAARRFILGPIANALGGILGQAGGLFANVLHAGGIVGAGGPVRMVPALAFAAAPRMHSGGALGLRHDEVPAILQRGERVLSRREAQSYGAGGEVNVTIMARDAESFRQSRTQVAADIARAVSLGRRGM</sequence>
<evidence type="ECO:0000313" key="3">
    <source>
        <dbReference type="Proteomes" id="UP001595613"/>
    </source>
</evidence>
<accession>A0ABV7WYE8</accession>
<proteinExistence type="predicted"/>
<keyword evidence="3" id="KW-1185">Reference proteome</keyword>
<dbReference type="Pfam" id="PF09718">
    <property type="entry name" value="Tape_meas_lam_C"/>
    <property type="match status" value="1"/>
</dbReference>
<feature type="domain" description="Bacteriophage tail tape measure C-terminal" evidence="1">
    <location>
        <begin position="524"/>
        <end position="597"/>
    </location>
</feature>
<evidence type="ECO:0000259" key="1">
    <source>
        <dbReference type="Pfam" id="PF09718"/>
    </source>
</evidence>
<dbReference type="Proteomes" id="UP001595613">
    <property type="component" value="Unassembled WGS sequence"/>
</dbReference>
<comment type="caution">
    <text evidence="2">The sequence shown here is derived from an EMBL/GenBank/DDBJ whole genome shotgun (WGS) entry which is preliminary data.</text>
</comment>
<gene>
    <name evidence="2" type="ORF">ACFOOL_06005</name>
</gene>